<keyword evidence="2" id="KW-1185">Reference proteome</keyword>
<dbReference type="Proteomes" id="UP000199223">
    <property type="component" value="Unassembled WGS sequence"/>
</dbReference>
<evidence type="ECO:0000313" key="2">
    <source>
        <dbReference type="Proteomes" id="UP000199223"/>
    </source>
</evidence>
<accession>A0A1H6ZY90</accession>
<protein>
    <submittedName>
        <fullName evidence="1">Uncharacterized protein</fullName>
    </submittedName>
</protein>
<proteinExistence type="predicted"/>
<dbReference type="EMBL" id="FNZA01000010">
    <property type="protein sequence ID" value="SEJ53755.1"/>
    <property type="molecule type" value="Genomic_DNA"/>
</dbReference>
<reference evidence="2" key="1">
    <citation type="submission" date="2016-10" db="EMBL/GenBank/DDBJ databases">
        <authorList>
            <person name="Varghese N."/>
            <person name="Submissions S."/>
        </authorList>
    </citation>
    <scope>NUCLEOTIDE SEQUENCE [LARGE SCALE GENOMIC DNA]</scope>
    <source>
        <strain evidence="2">CGMCC 1.10218</strain>
    </source>
</reference>
<sequence>MFGDVSRHSTFALREFYGRAFRMVREVPPQFAPENWPPEQDEAGWSEVFQLFDVAPPPTLPMLLDWSGPQFMWRSGQPYALVDVESSALAPLELDLCFWELLLTLEQAKEF</sequence>
<organism evidence="1 2">
    <name type="scientific">Deinococcus reticulitermitis</name>
    <dbReference type="NCBI Taxonomy" id="856736"/>
    <lineage>
        <taxon>Bacteria</taxon>
        <taxon>Thermotogati</taxon>
        <taxon>Deinococcota</taxon>
        <taxon>Deinococci</taxon>
        <taxon>Deinococcales</taxon>
        <taxon>Deinococcaceae</taxon>
        <taxon>Deinococcus</taxon>
    </lineage>
</organism>
<name>A0A1H6ZY90_9DEIO</name>
<dbReference type="STRING" id="856736.SAMN04488058_11035"/>
<evidence type="ECO:0000313" key="1">
    <source>
        <dbReference type="EMBL" id="SEJ53755.1"/>
    </source>
</evidence>
<dbReference type="AlphaFoldDB" id="A0A1H6ZY90"/>
<gene>
    <name evidence="1" type="ORF">SAMN04488058_11035</name>
</gene>